<accession>D1Z0Q1</accession>
<evidence type="ECO:0000259" key="2">
    <source>
        <dbReference type="PROSITE" id="PS50104"/>
    </source>
</evidence>
<keyword evidence="4" id="KW-1185">Reference proteome</keyword>
<reference evidence="4" key="3">
    <citation type="journal article" date="2011" name="PLoS ONE">
        <title>Genome sequence of a mesophilic hydrogenotrophic methanogen Methanocella paludicola, the first cultivated representative of the order Methanocellales.</title>
        <authorList>
            <person name="Sakai S."/>
            <person name="Takaki Y."/>
            <person name="Shimamura S."/>
            <person name="Sekine M."/>
            <person name="Tajima T."/>
            <person name="Kosugi H."/>
            <person name="Ichikawa N."/>
            <person name="Tasumi E."/>
            <person name="Hiraki A.T."/>
            <person name="Shimizu A."/>
            <person name="Kato Y."/>
            <person name="Nishiko R."/>
            <person name="Mori K."/>
            <person name="Fujita N."/>
            <person name="Imachi H."/>
            <person name="Takai K."/>
        </authorList>
    </citation>
    <scope>NUCLEOTIDE SEQUENCE [LARGE SCALE GENOMIC DNA]</scope>
    <source>
        <strain evidence="4">DSM 17711 / JCM 13418 / NBRC 101707 / SANAE</strain>
    </source>
</reference>
<dbReference type="OrthoDB" id="118149at2157"/>
<evidence type="ECO:0000256" key="1">
    <source>
        <dbReference type="SAM" id="Phobius"/>
    </source>
</evidence>
<dbReference type="InParanoid" id="D1Z0Q1"/>
<name>D1Z0Q1_METPS</name>
<evidence type="ECO:0000313" key="3">
    <source>
        <dbReference type="EMBL" id="BAI62273.1"/>
    </source>
</evidence>
<protein>
    <recommendedName>
        <fullName evidence="2">TIR domain-containing protein</fullName>
    </recommendedName>
</protein>
<evidence type="ECO:0000313" key="4">
    <source>
        <dbReference type="Proteomes" id="UP000001882"/>
    </source>
</evidence>
<dbReference type="eggNOG" id="arCOG09612">
    <property type="taxonomic scope" value="Archaea"/>
</dbReference>
<organism evidence="3 4">
    <name type="scientific">Methanocella paludicola (strain DSM 17711 / JCM 13418 / NBRC 101707 / SANAE)</name>
    <dbReference type="NCBI Taxonomy" id="304371"/>
    <lineage>
        <taxon>Archaea</taxon>
        <taxon>Methanobacteriati</taxon>
        <taxon>Methanobacteriota</taxon>
        <taxon>Stenosarchaea group</taxon>
        <taxon>Methanomicrobia</taxon>
        <taxon>Methanocellales</taxon>
        <taxon>Methanocellaceae</taxon>
        <taxon>Methanocella</taxon>
    </lineage>
</organism>
<dbReference type="Pfam" id="PF06439">
    <property type="entry name" value="3keto-disac_hyd"/>
    <property type="match status" value="1"/>
</dbReference>
<dbReference type="InterPro" id="IPR010496">
    <property type="entry name" value="AL/BT2_dom"/>
</dbReference>
<dbReference type="Pfam" id="PF13676">
    <property type="entry name" value="TIR_2"/>
    <property type="match status" value="1"/>
</dbReference>
<sequence>MTAIGLKRILIITAIITIIFISSIALGMAEENLSQYYDKVLFSDEFEHGTSNWELTQAWRVTTDGNNTYLVGEYTGDKAKTNWVIWNPDPLRLRLIKFDNYTFAADFKLDSGMISFNYRDVNEPSYPPNRHYSVQVNRAGNYLTIDINKNGALTQPTYTQARVPGADGWHKIEITGRGTEIQVQLDGKLVMTYVDEHNPYLAGGAAFEIPHGTLVAVDNIRLLGGADTTVTDQRYIIYLGFLLVVIVIISIVFGLNYYLKKRRALKVSKVESKPTQEAQAPAIKAQMNGAMAIPDAQKATSEPGPRVVGHDVFISYSHDDKPTADAICAGLEAEGIKCWIAPRDVLPGAIFQEAIIDAIDSSSIMVVVYSSKSNNSPHVVRELSRAVSKDVIIIPFRIEDVPLSKTMEYLISVPHWLDAITPPVEMHISELVRVAKVNLDIKRKKSN</sequence>
<feature type="domain" description="TIR" evidence="2">
    <location>
        <begin position="308"/>
        <end position="436"/>
    </location>
</feature>
<dbReference type="InterPro" id="IPR035897">
    <property type="entry name" value="Toll_tir_struct_dom_sf"/>
</dbReference>
<dbReference type="GeneID" id="8682046"/>
<gene>
    <name evidence="3" type="ordered locus">MCP_2201</name>
</gene>
<dbReference type="GO" id="GO:0007165">
    <property type="term" value="P:signal transduction"/>
    <property type="evidence" value="ECO:0007669"/>
    <property type="project" value="InterPro"/>
</dbReference>
<reference evidence="3 4" key="2">
    <citation type="journal article" date="2008" name="Int. J. Syst. Evol. Microbiol.">
        <title>Methanocella paludicola gen. nov., sp. nov., a methane-producing archaeon, the first isolate of the lineage 'Rice Cluster I', and proposal of the new archaeal order Methanocellales ord. nov.</title>
        <authorList>
            <person name="Sakai S."/>
            <person name="Imachi H."/>
            <person name="Hanada S."/>
            <person name="Ohashi A."/>
            <person name="Harada H."/>
            <person name="Kamagata Y."/>
        </authorList>
    </citation>
    <scope>NUCLEOTIDE SEQUENCE [LARGE SCALE GENOMIC DNA]</scope>
    <source>
        <strain evidence="4">DSM 17711 / JCM 13418 / NBRC 101707 / SANAE</strain>
    </source>
</reference>
<dbReference type="EMBL" id="AP011532">
    <property type="protein sequence ID" value="BAI62273.1"/>
    <property type="molecule type" value="Genomic_DNA"/>
</dbReference>
<dbReference type="RefSeq" id="WP_012900947.1">
    <property type="nucleotide sequence ID" value="NC_013665.1"/>
</dbReference>
<dbReference type="AlphaFoldDB" id="D1Z0Q1"/>
<dbReference type="Gene3D" id="2.60.120.560">
    <property type="entry name" value="Exo-inulinase, domain 1"/>
    <property type="match status" value="1"/>
</dbReference>
<dbReference type="SUPFAM" id="SSF52200">
    <property type="entry name" value="Toll/Interleukin receptor TIR domain"/>
    <property type="match status" value="1"/>
</dbReference>
<dbReference type="InterPro" id="IPR000157">
    <property type="entry name" value="TIR_dom"/>
</dbReference>
<reference evidence="3 4" key="1">
    <citation type="journal article" date="2007" name="Appl. Environ. Microbiol.">
        <title>Isolation of key methanogens for global methane emission from rice paddy fields: a novel isolate affiliated with the clone cluster rice cluster I.</title>
        <authorList>
            <person name="Sakai S."/>
            <person name="Imachi H."/>
            <person name="Sekiguchi Y."/>
            <person name="Ohashi A."/>
            <person name="Harada H."/>
            <person name="Kamagata Y."/>
        </authorList>
    </citation>
    <scope>NUCLEOTIDE SEQUENCE [LARGE SCALE GENOMIC DNA]</scope>
    <source>
        <strain evidence="4">DSM 17711 / JCM 13418 / NBRC 101707 / SANAE</strain>
    </source>
</reference>
<feature type="transmembrane region" description="Helical" evidence="1">
    <location>
        <begin position="235"/>
        <end position="259"/>
    </location>
</feature>
<dbReference type="Gene3D" id="3.40.50.10140">
    <property type="entry name" value="Toll/interleukin-1 receptor homology (TIR) domain"/>
    <property type="match status" value="1"/>
</dbReference>
<dbReference type="PROSITE" id="PS50104">
    <property type="entry name" value="TIR"/>
    <property type="match status" value="1"/>
</dbReference>
<keyword evidence="1" id="KW-1133">Transmembrane helix</keyword>
<dbReference type="Proteomes" id="UP000001882">
    <property type="component" value="Chromosome"/>
</dbReference>
<dbReference type="KEGG" id="mpd:MCP_2201"/>
<proteinExistence type="predicted"/>
<dbReference type="GO" id="GO:0016787">
    <property type="term" value="F:hydrolase activity"/>
    <property type="evidence" value="ECO:0007669"/>
    <property type="project" value="InterPro"/>
</dbReference>
<keyword evidence="1" id="KW-0472">Membrane</keyword>
<keyword evidence="1" id="KW-0812">Transmembrane</keyword>